<dbReference type="InterPro" id="IPR029058">
    <property type="entry name" value="AB_hydrolase_fold"/>
</dbReference>
<gene>
    <name evidence="3" type="ORF">D5086_0000217870</name>
</gene>
<comment type="caution">
    <text evidence="3">The sequence shown here is derived from an EMBL/GenBank/DDBJ whole genome shotgun (WGS) entry which is preliminary data.</text>
</comment>
<comment type="similarity">
    <text evidence="1">Belongs to the peptidase S10 family.</text>
</comment>
<dbReference type="Gene3D" id="3.40.50.1820">
    <property type="entry name" value="alpha/beta hydrolase"/>
    <property type="match status" value="2"/>
</dbReference>
<dbReference type="InterPro" id="IPR001563">
    <property type="entry name" value="Peptidase_S10"/>
</dbReference>
<dbReference type="AlphaFoldDB" id="A0A4U5P7Y0"/>
<sequence length="239" mass="26154">MRGSGEAELELANSEREVGLPQVDMELKNVSNLEGQDGSPLALFHENGPLQSVSFMESLRLGHGIYYCSAITFLIIASNIIFVDQLTGTGFSCTTDPSDIRNDENGVSNDFLQGFSIGNGLTQPDIQFKAYTDFALENKLIQKSDYDSINELIPVCEQAIKDCGNSRWVNALAWSGKKKATGEAPTVPFVVEGKKAGKLKGSQWFKAVVTPDTQPIYHQLQTAMSNGLEYVCPDVNQCF</sequence>
<protein>
    <submittedName>
        <fullName evidence="3">Uncharacterized protein</fullName>
    </submittedName>
</protein>
<evidence type="ECO:0000256" key="2">
    <source>
        <dbReference type="SAM" id="Phobius"/>
    </source>
</evidence>
<keyword evidence="2" id="KW-0812">Transmembrane</keyword>
<dbReference type="GO" id="GO:0004185">
    <property type="term" value="F:serine-type carboxypeptidase activity"/>
    <property type="evidence" value="ECO:0007669"/>
    <property type="project" value="InterPro"/>
</dbReference>
<dbReference type="EMBL" id="RCHU01000749">
    <property type="protein sequence ID" value="TKR92043.1"/>
    <property type="molecule type" value="Genomic_DNA"/>
</dbReference>
<keyword evidence="2" id="KW-1133">Transmembrane helix</keyword>
<evidence type="ECO:0000256" key="1">
    <source>
        <dbReference type="ARBA" id="ARBA00009431"/>
    </source>
</evidence>
<keyword evidence="2" id="KW-0472">Membrane</keyword>
<dbReference type="Pfam" id="PF00450">
    <property type="entry name" value="Peptidase_S10"/>
    <property type="match status" value="1"/>
</dbReference>
<accession>A0A4U5P7Y0</accession>
<organism evidence="3">
    <name type="scientific">Populus alba</name>
    <name type="common">White poplar</name>
    <dbReference type="NCBI Taxonomy" id="43335"/>
    <lineage>
        <taxon>Eukaryota</taxon>
        <taxon>Viridiplantae</taxon>
        <taxon>Streptophyta</taxon>
        <taxon>Embryophyta</taxon>
        <taxon>Tracheophyta</taxon>
        <taxon>Spermatophyta</taxon>
        <taxon>Magnoliopsida</taxon>
        <taxon>eudicotyledons</taxon>
        <taxon>Gunneridae</taxon>
        <taxon>Pentapetalae</taxon>
        <taxon>rosids</taxon>
        <taxon>fabids</taxon>
        <taxon>Malpighiales</taxon>
        <taxon>Salicaceae</taxon>
        <taxon>Saliceae</taxon>
        <taxon>Populus</taxon>
    </lineage>
</organism>
<feature type="transmembrane region" description="Helical" evidence="2">
    <location>
        <begin position="64"/>
        <end position="83"/>
    </location>
</feature>
<reference evidence="3" key="1">
    <citation type="submission" date="2018-10" db="EMBL/GenBank/DDBJ databases">
        <title>Population genomic analysis revealed the cold adaptation of white poplar.</title>
        <authorList>
            <person name="Liu Y.-J."/>
        </authorList>
    </citation>
    <scope>NUCLEOTIDE SEQUENCE [LARGE SCALE GENOMIC DNA]</scope>
    <source>
        <strain evidence="3">PAL-ZL1</strain>
    </source>
</reference>
<proteinExistence type="inferred from homology"/>
<dbReference type="SUPFAM" id="SSF53474">
    <property type="entry name" value="alpha/beta-Hydrolases"/>
    <property type="match status" value="1"/>
</dbReference>
<dbReference type="GO" id="GO:0006508">
    <property type="term" value="P:proteolysis"/>
    <property type="evidence" value="ECO:0007669"/>
    <property type="project" value="InterPro"/>
</dbReference>
<name>A0A4U5P7Y0_POPAL</name>
<evidence type="ECO:0000313" key="3">
    <source>
        <dbReference type="EMBL" id="TKR92043.1"/>
    </source>
</evidence>